<evidence type="ECO:0000313" key="3">
    <source>
        <dbReference type="Proteomes" id="UP000324222"/>
    </source>
</evidence>
<feature type="compositionally biased region" description="Basic and acidic residues" evidence="1">
    <location>
        <begin position="84"/>
        <end position="93"/>
    </location>
</feature>
<proteinExistence type="predicted"/>
<evidence type="ECO:0000313" key="2">
    <source>
        <dbReference type="EMBL" id="MPC39771.1"/>
    </source>
</evidence>
<feature type="region of interest" description="Disordered" evidence="1">
    <location>
        <begin position="77"/>
        <end position="106"/>
    </location>
</feature>
<dbReference type="EMBL" id="VSRR010004472">
    <property type="protein sequence ID" value="MPC39771.1"/>
    <property type="molecule type" value="Genomic_DNA"/>
</dbReference>
<name>A0A5B7EYE3_PORTR</name>
<comment type="caution">
    <text evidence="2">The sequence shown here is derived from an EMBL/GenBank/DDBJ whole genome shotgun (WGS) entry which is preliminary data.</text>
</comment>
<dbReference type="AlphaFoldDB" id="A0A5B7EYE3"/>
<accession>A0A5B7EYE3</accession>
<evidence type="ECO:0000256" key="1">
    <source>
        <dbReference type="SAM" id="MobiDB-lite"/>
    </source>
</evidence>
<reference evidence="2 3" key="1">
    <citation type="submission" date="2019-05" db="EMBL/GenBank/DDBJ databases">
        <title>Another draft genome of Portunus trituberculatus and its Hox gene families provides insights of decapod evolution.</title>
        <authorList>
            <person name="Jeong J.-H."/>
            <person name="Song I."/>
            <person name="Kim S."/>
            <person name="Choi T."/>
            <person name="Kim D."/>
            <person name="Ryu S."/>
            <person name="Kim W."/>
        </authorList>
    </citation>
    <scope>NUCLEOTIDE SEQUENCE [LARGE SCALE GENOMIC DNA]</scope>
    <source>
        <tissue evidence="2">Muscle</tissue>
    </source>
</reference>
<gene>
    <name evidence="2" type="ORF">E2C01_033320</name>
</gene>
<dbReference type="Proteomes" id="UP000324222">
    <property type="component" value="Unassembled WGS sequence"/>
</dbReference>
<sequence>MEVRHRCFRFCLRAAFPRCPPSHHPPTGSLRGQVVTRHSPRLAPLFQYPSSSIFCLISSDFYVFSCASKFRCVDIGSRRRKKGDIKEDKEVGRRKGGGRGAAAKPQ</sequence>
<protein>
    <submittedName>
        <fullName evidence="2">Uncharacterized protein</fullName>
    </submittedName>
</protein>
<keyword evidence="3" id="KW-1185">Reference proteome</keyword>
<organism evidence="2 3">
    <name type="scientific">Portunus trituberculatus</name>
    <name type="common">Swimming crab</name>
    <name type="synonym">Neptunus trituberculatus</name>
    <dbReference type="NCBI Taxonomy" id="210409"/>
    <lineage>
        <taxon>Eukaryota</taxon>
        <taxon>Metazoa</taxon>
        <taxon>Ecdysozoa</taxon>
        <taxon>Arthropoda</taxon>
        <taxon>Crustacea</taxon>
        <taxon>Multicrustacea</taxon>
        <taxon>Malacostraca</taxon>
        <taxon>Eumalacostraca</taxon>
        <taxon>Eucarida</taxon>
        <taxon>Decapoda</taxon>
        <taxon>Pleocyemata</taxon>
        <taxon>Brachyura</taxon>
        <taxon>Eubrachyura</taxon>
        <taxon>Portunoidea</taxon>
        <taxon>Portunidae</taxon>
        <taxon>Portuninae</taxon>
        <taxon>Portunus</taxon>
    </lineage>
</organism>